<evidence type="ECO:0000256" key="4">
    <source>
        <dbReference type="ARBA" id="ARBA00023163"/>
    </source>
</evidence>
<name>A0A3R8KKD5_9LACO</name>
<keyword evidence="2" id="KW-0805">Transcription regulation</keyword>
<proteinExistence type="inferred from homology"/>
<comment type="similarity">
    <text evidence="1">Belongs to the LysR transcriptional regulatory family.</text>
</comment>
<evidence type="ECO:0000313" key="6">
    <source>
        <dbReference type="EMBL" id="RRK09762.1"/>
    </source>
</evidence>
<dbReference type="InterPro" id="IPR036390">
    <property type="entry name" value="WH_DNA-bd_sf"/>
</dbReference>
<keyword evidence="3" id="KW-0238">DNA-binding</keyword>
<dbReference type="InterPro" id="IPR005119">
    <property type="entry name" value="LysR_subst-bd"/>
</dbReference>
<dbReference type="Pfam" id="PF03466">
    <property type="entry name" value="LysR_substrate"/>
    <property type="match status" value="1"/>
</dbReference>
<evidence type="ECO:0000256" key="1">
    <source>
        <dbReference type="ARBA" id="ARBA00009437"/>
    </source>
</evidence>
<dbReference type="SUPFAM" id="SSF53850">
    <property type="entry name" value="Periplasmic binding protein-like II"/>
    <property type="match status" value="1"/>
</dbReference>
<dbReference type="OrthoDB" id="9803735at2"/>
<feature type="domain" description="HTH lysR-type" evidence="5">
    <location>
        <begin position="1"/>
        <end position="58"/>
    </location>
</feature>
<dbReference type="InterPro" id="IPR000847">
    <property type="entry name" value="LysR_HTH_N"/>
</dbReference>
<dbReference type="PANTHER" id="PTHR30346:SF28">
    <property type="entry name" value="HTH-TYPE TRANSCRIPTIONAL REGULATOR CYNR"/>
    <property type="match status" value="1"/>
</dbReference>
<dbReference type="PANTHER" id="PTHR30346">
    <property type="entry name" value="TRANSCRIPTIONAL DUAL REGULATOR HCAR-RELATED"/>
    <property type="match status" value="1"/>
</dbReference>
<keyword evidence="7" id="KW-1185">Reference proteome</keyword>
<dbReference type="InterPro" id="IPR036388">
    <property type="entry name" value="WH-like_DNA-bd_sf"/>
</dbReference>
<dbReference type="PROSITE" id="PS50931">
    <property type="entry name" value="HTH_LYSR"/>
    <property type="match status" value="1"/>
</dbReference>
<evidence type="ECO:0000256" key="2">
    <source>
        <dbReference type="ARBA" id="ARBA00023015"/>
    </source>
</evidence>
<comment type="caution">
    <text evidence="6">The sequence shown here is derived from an EMBL/GenBank/DDBJ whole genome shotgun (WGS) entry which is preliminary data.</text>
</comment>
<dbReference type="Gene3D" id="3.40.190.290">
    <property type="match status" value="1"/>
</dbReference>
<dbReference type="Proteomes" id="UP000283633">
    <property type="component" value="Unassembled WGS sequence"/>
</dbReference>
<evidence type="ECO:0000256" key="3">
    <source>
        <dbReference type="ARBA" id="ARBA00023125"/>
    </source>
</evidence>
<dbReference type="Pfam" id="PF00126">
    <property type="entry name" value="HTH_1"/>
    <property type="match status" value="1"/>
</dbReference>
<keyword evidence="4" id="KW-0804">Transcription</keyword>
<protein>
    <submittedName>
        <fullName evidence="6">LysR family transcriptional regulator</fullName>
    </submittedName>
</protein>
<evidence type="ECO:0000259" key="5">
    <source>
        <dbReference type="PROSITE" id="PS50931"/>
    </source>
</evidence>
<organism evidence="6 7">
    <name type="scientific">Lactiplantibacillus garii</name>
    <dbReference type="NCBI Taxonomy" id="2306423"/>
    <lineage>
        <taxon>Bacteria</taxon>
        <taxon>Bacillati</taxon>
        <taxon>Bacillota</taxon>
        <taxon>Bacilli</taxon>
        <taxon>Lactobacillales</taxon>
        <taxon>Lactobacillaceae</taxon>
        <taxon>Lactiplantibacillus</taxon>
    </lineage>
</organism>
<dbReference type="EMBL" id="QWZQ01000040">
    <property type="protein sequence ID" value="RRK09762.1"/>
    <property type="molecule type" value="Genomic_DNA"/>
</dbReference>
<dbReference type="CDD" id="cd05466">
    <property type="entry name" value="PBP2_LTTR_substrate"/>
    <property type="match status" value="1"/>
</dbReference>
<dbReference type="SUPFAM" id="SSF46785">
    <property type="entry name" value="Winged helix' DNA-binding domain"/>
    <property type="match status" value="1"/>
</dbReference>
<dbReference type="GO" id="GO:0003700">
    <property type="term" value="F:DNA-binding transcription factor activity"/>
    <property type="evidence" value="ECO:0007669"/>
    <property type="project" value="InterPro"/>
</dbReference>
<dbReference type="GO" id="GO:0003677">
    <property type="term" value="F:DNA binding"/>
    <property type="evidence" value="ECO:0007669"/>
    <property type="project" value="UniProtKB-KW"/>
</dbReference>
<accession>A0A3R8KKD5</accession>
<dbReference type="FunFam" id="1.10.10.10:FF:000001">
    <property type="entry name" value="LysR family transcriptional regulator"/>
    <property type="match status" value="1"/>
</dbReference>
<dbReference type="PRINTS" id="PR00039">
    <property type="entry name" value="HTHLYSR"/>
</dbReference>
<dbReference type="GO" id="GO:0032993">
    <property type="term" value="C:protein-DNA complex"/>
    <property type="evidence" value="ECO:0007669"/>
    <property type="project" value="TreeGrafter"/>
</dbReference>
<sequence length="297" mass="32700">METRILHYFLTIARLGTISAAARELHVAQPTLSRQIQQLEAQLGLPLFNRERHRMVLTKAGLTYQLHVQQILTALERANQLVKNSNNAELTGTLSTGCVESNVTNWLAPRLVHFHHAHPHVVIDTYDADGNAIKDRLDQGLLEIGIVSTPINAAKYHAVRLPVNDRWGVAVPATSPWTKQASVDVAALVNQPLIVPHRSLVKTELTDWLQTGDQPLRIVGEYNLLTNAVYLAAAGLGTLVCIAGVTLPPDSGLTFIPFFPQHQLKHFLIWRKGVPLSAPAQALITFLKSEITTSVSE</sequence>
<dbReference type="AlphaFoldDB" id="A0A3R8KKD5"/>
<evidence type="ECO:0000313" key="7">
    <source>
        <dbReference type="Proteomes" id="UP000283633"/>
    </source>
</evidence>
<gene>
    <name evidence="6" type="ORF">D1831_10930</name>
</gene>
<dbReference type="RefSeq" id="WP_125072957.1">
    <property type="nucleotide sequence ID" value="NZ_QWZQ01000040.1"/>
</dbReference>
<dbReference type="Gene3D" id="1.10.10.10">
    <property type="entry name" value="Winged helix-like DNA-binding domain superfamily/Winged helix DNA-binding domain"/>
    <property type="match status" value="1"/>
</dbReference>
<reference evidence="6 7" key="1">
    <citation type="submission" date="2018-08" db="EMBL/GenBank/DDBJ databases">
        <title>Genome Lactobacillus garii FI11369.</title>
        <authorList>
            <person name="Diaz M."/>
            <person name="Narbad A."/>
        </authorList>
    </citation>
    <scope>NUCLEOTIDE SEQUENCE [LARGE SCALE GENOMIC DNA]</scope>
    <source>
        <strain evidence="6 7">FI11369</strain>
    </source>
</reference>